<dbReference type="GeneID" id="10033246"/>
<protein>
    <submittedName>
        <fullName evidence="1">Uncharacterized protein</fullName>
    </submittedName>
</protein>
<gene>
    <name evidence="1" type="ORF">MGYG_01970</name>
</gene>
<dbReference type="eggNOG" id="ENOG502T2PH">
    <property type="taxonomic scope" value="Eukaryota"/>
</dbReference>
<dbReference type="AlphaFoldDB" id="E5QZ49"/>
<dbReference type="InParanoid" id="E5QZ49"/>
<dbReference type="STRING" id="535722.E5QZ49"/>
<keyword evidence="2" id="KW-1185">Reference proteome</keyword>
<dbReference type="VEuPathDB" id="FungiDB:MGYG_01970"/>
<dbReference type="OrthoDB" id="4180362at2759"/>
<sequence length="274" mass="31734">MLEERSRFLAGLPQDTNEYRYLGQEHAEMIVKREYTRFVEEHKSPYVIFTHVPPSEIDMIDNRSLGKLDYHHSLRILLANMPCLPHEEALSLFGNLVLLKANKMQVDRLIRYRAATTTKTRERDKEGDISWAPRWLPPGRSKQWPTVALEVGYSESREKIKHDIAWWLYSSNGDVLMAVSIDIKRTSGNIYITLWERGVMPTRNHPNPDPKVVGEVKLFRGKNGRPARVEGADLVVPFKYILLRSPDRSQGEGDFTFTKAELLQLAETIWEDMD</sequence>
<reference evidence="2" key="1">
    <citation type="journal article" date="2012" name="MBio">
        <title>Comparative genome analysis of Trichophyton rubrum and related dermatophytes reveals candidate genes involved in infection.</title>
        <authorList>
            <person name="Martinez D.A."/>
            <person name="Oliver B.G."/>
            <person name="Graeser Y."/>
            <person name="Goldberg J.M."/>
            <person name="Li W."/>
            <person name="Martinez-Rossi N.M."/>
            <person name="Monod M."/>
            <person name="Shelest E."/>
            <person name="Barton R.C."/>
            <person name="Birch E."/>
            <person name="Brakhage A.A."/>
            <person name="Chen Z."/>
            <person name="Gurr S.J."/>
            <person name="Heiman D."/>
            <person name="Heitman J."/>
            <person name="Kosti I."/>
            <person name="Rossi A."/>
            <person name="Saif S."/>
            <person name="Samalova M."/>
            <person name="Saunders C.W."/>
            <person name="Shea T."/>
            <person name="Summerbell R.C."/>
            <person name="Xu J."/>
            <person name="Young S."/>
            <person name="Zeng Q."/>
            <person name="Birren B.W."/>
            <person name="Cuomo C.A."/>
            <person name="White T.C."/>
        </authorList>
    </citation>
    <scope>NUCLEOTIDE SEQUENCE [LARGE SCALE GENOMIC DNA]</scope>
    <source>
        <strain evidence="2">ATCC MYA-4604 / CBS 118893</strain>
    </source>
</reference>
<dbReference type="HOGENOM" id="CLU_058490_3_2_1"/>
<dbReference type="Proteomes" id="UP000002669">
    <property type="component" value="Unassembled WGS sequence"/>
</dbReference>
<dbReference type="OMA" id="MAVSIDI"/>
<evidence type="ECO:0000313" key="2">
    <source>
        <dbReference type="Proteomes" id="UP000002669"/>
    </source>
</evidence>
<evidence type="ECO:0000313" key="1">
    <source>
        <dbReference type="EMBL" id="EFQ98958.1"/>
    </source>
</evidence>
<accession>E5QZ49</accession>
<dbReference type="RefSeq" id="XP_003177910.1">
    <property type="nucleotide sequence ID" value="XM_003177862.1"/>
</dbReference>
<dbReference type="EMBL" id="DS989822">
    <property type="protein sequence ID" value="EFQ98958.1"/>
    <property type="molecule type" value="Genomic_DNA"/>
</dbReference>
<organism evidence="2">
    <name type="scientific">Arthroderma gypseum (strain ATCC MYA-4604 / CBS 118893)</name>
    <name type="common">Microsporum gypseum</name>
    <dbReference type="NCBI Taxonomy" id="535722"/>
    <lineage>
        <taxon>Eukaryota</taxon>
        <taxon>Fungi</taxon>
        <taxon>Dikarya</taxon>
        <taxon>Ascomycota</taxon>
        <taxon>Pezizomycotina</taxon>
        <taxon>Eurotiomycetes</taxon>
        <taxon>Eurotiomycetidae</taxon>
        <taxon>Onygenales</taxon>
        <taxon>Arthrodermataceae</taxon>
        <taxon>Nannizzia</taxon>
    </lineage>
</organism>
<proteinExistence type="predicted"/>
<name>E5QZ49_ARTGP</name>